<dbReference type="EMBL" id="CP106982">
    <property type="protein sequence ID" value="UYF94383.1"/>
    <property type="molecule type" value="Genomic_DNA"/>
</dbReference>
<dbReference type="PANTHER" id="PTHR13789:SF309">
    <property type="entry name" value="PUTATIVE (AFU_ORTHOLOGUE AFUA_6G14510)-RELATED"/>
    <property type="match status" value="1"/>
</dbReference>
<dbReference type="Gene3D" id="3.50.50.60">
    <property type="entry name" value="FAD/NAD(P)-binding domain"/>
    <property type="match status" value="1"/>
</dbReference>
<evidence type="ECO:0000256" key="2">
    <source>
        <dbReference type="ARBA" id="ARBA00023033"/>
    </source>
</evidence>
<proteinExistence type="predicted"/>
<protein>
    <submittedName>
        <fullName evidence="4">FAD-dependent monooxygenase</fullName>
    </submittedName>
</protein>
<dbReference type="SUPFAM" id="SSF54373">
    <property type="entry name" value="FAD-linked reductases, C-terminal domain"/>
    <property type="match status" value="1"/>
</dbReference>
<keyword evidence="1" id="KW-0560">Oxidoreductase</keyword>
<keyword evidence="2 4" id="KW-0503">Monooxygenase</keyword>
<evidence type="ECO:0000313" key="4">
    <source>
        <dbReference type="EMBL" id="UYF94383.1"/>
    </source>
</evidence>
<feature type="domain" description="FAD-binding" evidence="3">
    <location>
        <begin position="250"/>
        <end position="314"/>
    </location>
</feature>
<dbReference type="Pfam" id="PF01494">
    <property type="entry name" value="FAD_binding_3"/>
    <property type="match status" value="1"/>
</dbReference>
<dbReference type="GO" id="GO:0071949">
    <property type="term" value="F:FAD binding"/>
    <property type="evidence" value="ECO:0007669"/>
    <property type="project" value="InterPro"/>
</dbReference>
<dbReference type="Pfam" id="PF13450">
    <property type="entry name" value="NAD_binding_8"/>
    <property type="match status" value="1"/>
</dbReference>
<dbReference type="PRINTS" id="PR00420">
    <property type="entry name" value="RNGMNOXGNASE"/>
</dbReference>
<organism evidence="4 5">
    <name type="scientific">Rhodococcus aetherivorans</name>
    <dbReference type="NCBI Taxonomy" id="191292"/>
    <lineage>
        <taxon>Bacteria</taxon>
        <taxon>Bacillati</taxon>
        <taxon>Actinomycetota</taxon>
        <taxon>Actinomycetes</taxon>
        <taxon>Mycobacteriales</taxon>
        <taxon>Nocardiaceae</taxon>
        <taxon>Rhodococcus</taxon>
    </lineage>
</organism>
<dbReference type="GeneID" id="83618947"/>
<dbReference type="InterPro" id="IPR002938">
    <property type="entry name" value="FAD-bd"/>
</dbReference>
<gene>
    <name evidence="4" type="ORF">OCS65_00975</name>
</gene>
<accession>A0AA46SAK8</accession>
<sequence length="343" mass="35947">MTRNNGGKAAILGGGIGGLTAANALIRRGWHVDVFERSPALPPTGTALGMWPAALDALASAGLGGGVERLGVALDRGAIMRPDGRELARFRTRRPAVLLSRPALLGLLAAGLPDEAVRLGRPAPPLTELAGYDIVIGADGLGSPTRDALFGPDHRPVHAGIAAWRGWVDGTVDTATETWGAGALFGITPREGGLINWFAAVRAPAGTTGGVDDLVARFGDWHPAVRDVLNRLDPATVLHHEIYQSPPLPSYVRGNVALLGDAAHAMTPNLGRGACEAIVDAATLADLLARFDVRDALGRYDRARRRATRLLVRASYAASRVTTAEHWTGLRDAVVGLATRRGA</sequence>
<dbReference type="InterPro" id="IPR036188">
    <property type="entry name" value="FAD/NAD-bd_sf"/>
</dbReference>
<reference evidence="4" key="1">
    <citation type="submission" date="2022-09" db="EMBL/GenBank/DDBJ databases">
        <title>The genome sequence of Rhodococcus aetherivorans N1.</title>
        <authorList>
            <person name="Jiang W."/>
        </authorList>
    </citation>
    <scope>NUCLEOTIDE SEQUENCE</scope>
    <source>
        <strain evidence="4">N1</strain>
    </source>
</reference>
<dbReference type="InterPro" id="IPR050493">
    <property type="entry name" value="FAD-dep_Monooxygenase_BioMet"/>
</dbReference>
<dbReference type="AlphaFoldDB" id="A0AA46SAK8"/>
<dbReference type="RefSeq" id="WP_029546828.1">
    <property type="nucleotide sequence ID" value="NZ_CM002177.1"/>
</dbReference>
<name>A0AA46SAK8_9NOCA</name>
<dbReference type="SUPFAM" id="SSF51905">
    <property type="entry name" value="FAD/NAD(P)-binding domain"/>
    <property type="match status" value="1"/>
</dbReference>
<dbReference type="GO" id="GO:0004497">
    <property type="term" value="F:monooxygenase activity"/>
    <property type="evidence" value="ECO:0007669"/>
    <property type="project" value="UniProtKB-KW"/>
</dbReference>
<dbReference type="Proteomes" id="UP001163947">
    <property type="component" value="Chromosome"/>
</dbReference>
<evidence type="ECO:0000313" key="5">
    <source>
        <dbReference type="Proteomes" id="UP001163947"/>
    </source>
</evidence>
<evidence type="ECO:0000259" key="3">
    <source>
        <dbReference type="Pfam" id="PF01494"/>
    </source>
</evidence>
<evidence type="ECO:0000256" key="1">
    <source>
        <dbReference type="ARBA" id="ARBA00023002"/>
    </source>
</evidence>
<dbReference type="PANTHER" id="PTHR13789">
    <property type="entry name" value="MONOOXYGENASE"/>
    <property type="match status" value="1"/>
</dbReference>